<evidence type="ECO:0000313" key="8">
    <source>
        <dbReference type="EMBL" id="KAF2839748.1"/>
    </source>
</evidence>
<evidence type="ECO:0000259" key="7">
    <source>
        <dbReference type="PROSITE" id="PS50850"/>
    </source>
</evidence>
<reference evidence="8" key="1">
    <citation type="journal article" date="2020" name="Stud. Mycol.">
        <title>101 Dothideomycetes genomes: a test case for predicting lifestyles and emergence of pathogens.</title>
        <authorList>
            <person name="Haridas S."/>
            <person name="Albert R."/>
            <person name="Binder M."/>
            <person name="Bloem J."/>
            <person name="Labutti K."/>
            <person name="Salamov A."/>
            <person name="Andreopoulos B."/>
            <person name="Baker S."/>
            <person name="Barry K."/>
            <person name="Bills G."/>
            <person name="Bluhm B."/>
            <person name="Cannon C."/>
            <person name="Castanera R."/>
            <person name="Culley D."/>
            <person name="Daum C."/>
            <person name="Ezra D."/>
            <person name="Gonzalez J."/>
            <person name="Henrissat B."/>
            <person name="Kuo A."/>
            <person name="Liang C."/>
            <person name="Lipzen A."/>
            <person name="Lutzoni F."/>
            <person name="Magnuson J."/>
            <person name="Mondo S."/>
            <person name="Nolan M."/>
            <person name="Ohm R."/>
            <person name="Pangilinan J."/>
            <person name="Park H.-J."/>
            <person name="Ramirez L."/>
            <person name="Alfaro M."/>
            <person name="Sun H."/>
            <person name="Tritt A."/>
            <person name="Yoshinaga Y."/>
            <person name="Zwiers L.-H."/>
            <person name="Turgeon B."/>
            <person name="Goodwin S."/>
            <person name="Spatafora J."/>
            <person name="Crous P."/>
            <person name="Grigoriev I."/>
        </authorList>
    </citation>
    <scope>NUCLEOTIDE SEQUENCE</scope>
    <source>
        <strain evidence="8">CBS 101060</strain>
    </source>
</reference>
<evidence type="ECO:0000256" key="2">
    <source>
        <dbReference type="ARBA" id="ARBA00022448"/>
    </source>
</evidence>
<dbReference type="InterPro" id="IPR036259">
    <property type="entry name" value="MFS_trans_sf"/>
</dbReference>
<dbReference type="Gene3D" id="1.20.1250.20">
    <property type="entry name" value="MFS general substrate transporter like domains"/>
    <property type="match status" value="1"/>
</dbReference>
<feature type="transmembrane region" description="Helical" evidence="6">
    <location>
        <begin position="92"/>
        <end position="114"/>
    </location>
</feature>
<dbReference type="OrthoDB" id="4161376at2759"/>
<sequence length="521" mass="56421">MLSVAMAFLFTGAQLPILLYGTVSPFIIMDIGDAHGKFIWFVLAHMIATASISPFVGSLSDQIGRKYVALLGAFFIILGSLISSTASNISVLIGGMVVAGIGSGIAQVAAIAVTCELNPRPARGKAIALLLLLLIPISPAAMYSHLVAKQSSWRHVGYLPGGWTFLGMILTSIFYYPRPIQEDYREGLKKVDFVGGILSTLGVAFLLIGLQWGAFMQVWKTTRALVPLLLGIIGLGSFVCWEMYGPENPILPKRLRQDTRTLGIALFIMFIAGANTVSGLMFWPVETFNIYDQSAVAIGLKTLALGLAVATGAIVMLFLISFLKGRARELLVVSTVFTVIGSAGLVKADRDNMDLMWFPMIVMAFGLGGSIIPTLIITTIVCPDDLVGTITGLATTVRIVGSGIGYCVYQNIFLNKLGTAVTHHIPEYLFPALNITDASHWDIEEVLEVMMKYTSGISDLPTLADMPTMGEHIKIHIQLAFVDTYKWVYFSSLGFGIAGVVAAFFIKDIHRYMNDRAPFVG</sequence>
<comment type="subcellular location">
    <subcellularLocation>
        <location evidence="1">Membrane</location>
        <topology evidence="1">Multi-pass membrane protein</topology>
    </subcellularLocation>
</comment>
<dbReference type="InterPro" id="IPR010573">
    <property type="entry name" value="MFS_Str1/Tri12-like"/>
</dbReference>
<accession>A0A9P4SDS5</accession>
<dbReference type="EMBL" id="MU006094">
    <property type="protein sequence ID" value="KAF2839748.1"/>
    <property type="molecule type" value="Genomic_DNA"/>
</dbReference>
<dbReference type="Pfam" id="PF06609">
    <property type="entry name" value="TRI12"/>
    <property type="match status" value="1"/>
</dbReference>
<keyword evidence="9" id="KW-1185">Reference proteome</keyword>
<feature type="transmembrane region" description="Helical" evidence="6">
    <location>
        <begin position="262"/>
        <end position="283"/>
    </location>
</feature>
<keyword evidence="4 6" id="KW-1133">Transmembrane helix</keyword>
<organism evidence="8 9">
    <name type="scientific">Patellaria atrata CBS 101060</name>
    <dbReference type="NCBI Taxonomy" id="1346257"/>
    <lineage>
        <taxon>Eukaryota</taxon>
        <taxon>Fungi</taxon>
        <taxon>Dikarya</taxon>
        <taxon>Ascomycota</taxon>
        <taxon>Pezizomycotina</taxon>
        <taxon>Dothideomycetes</taxon>
        <taxon>Dothideomycetes incertae sedis</taxon>
        <taxon>Patellariales</taxon>
        <taxon>Patellariaceae</taxon>
        <taxon>Patellaria</taxon>
    </lineage>
</organism>
<feature type="transmembrane region" description="Helical" evidence="6">
    <location>
        <begin position="158"/>
        <end position="176"/>
    </location>
</feature>
<gene>
    <name evidence="8" type="ORF">M501DRAFT_732125</name>
</gene>
<evidence type="ECO:0000256" key="1">
    <source>
        <dbReference type="ARBA" id="ARBA00004141"/>
    </source>
</evidence>
<feature type="transmembrane region" description="Helical" evidence="6">
    <location>
        <begin position="224"/>
        <end position="241"/>
    </location>
</feature>
<dbReference type="InterPro" id="IPR020846">
    <property type="entry name" value="MFS_dom"/>
</dbReference>
<evidence type="ECO:0000256" key="6">
    <source>
        <dbReference type="SAM" id="Phobius"/>
    </source>
</evidence>
<feature type="transmembrane region" description="Helical" evidence="6">
    <location>
        <begin position="126"/>
        <end position="146"/>
    </location>
</feature>
<protein>
    <submittedName>
        <fullName evidence="8">MFS drug efflux pump</fullName>
    </submittedName>
</protein>
<dbReference type="PANTHER" id="PTHR23501:SF109">
    <property type="entry name" value="MAJOR FACILITATOR SUPERFAMILY (MFS) PROFILE DOMAIN-CONTAINING PROTEIN-RELATED"/>
    <property type="match status" value="1"/>
</dbReference>
<proteinExistence type="predicted"/>
<evidence type="ECO:0000256" key="5">
    <source>
        <dbReference type="ARBA" id="ARBA00023136"/>
    </source>
</evidence>
<keyword evidence="2" id="KW-0813">Transport</keyword>
<feature type="transmembrane region" description="Helical" evidence="6">
    <location>
        <begin position="393"/>
        <end position="412"/>
    </location>
</feature>
<dbReference type="PROSITE" id="PS50850">
    <property type="entry name" value="MFS"/>
    <property type="match status" value="1"/>
</dbReference>
<comment type="caution">
    <text evidence="8">The sequence shown here is derived from an EMBL/GenBank/DDBJ whole genome shotgun (WGS) entry which is preliminary data.</text>
</comment>
<feature type="transmembrane region" description="Helical" evidence="6">
    <location>
        <begin position="360"/>
        <end position="381"/>
    </location>
</feature>
<feature type="transmembrane region" description="Helical" evidence="6">
    <location>
        <begin position="303"/>
        <end position="323"/>
    </location>
</feature>
<dbReference type="SUPFAM" id="SSF103473">
    <property type="entry name" value="MFS general substrate transporter"/>
    <property type="match status" value="1"/>
</dbReference>
<feature type="transmembrane region" description="Helical" evidence="6">
    <location>
        <begin position="487"/>
        <end position="506"/>
    </location>
</feature>
<feature type="transmembrane region" description="Helical" evidence="6">
    <location>
        <begin position="68"/>
        <end position="86"/>
    </location>
</feature>
<evidence type="ECO:0000313" key="9">
    <source>
        <dbReference type="Proteomes" id="UP000799429"/>
    </source>
</evidence>
<dbReference type="PANTHER" id="PTHR23501">
    <property type="entry name" value="MAJOR FACILITATOR SUPERFAMILY"/>
    <property type="match status" value="1"/>
</dbReference>
<keyword evidence="3 6" id="KW-0812">Transmembrane</keyword>
<feature type="transmembrane region" description="Helical" evidence="6">
    <location>
        <begin position="197"/>
        <end position="218"/>
    </location>
</feature>
<keyword evidence="5 6" id="KW-0472">Membrane</keyword>
<evidence type="ECO:0000256" key="3">
    <source>
        <dbReference type="ARBA" id="ARBA00022692"/>
    </source>
</evidence>
<feature type="domain" description="Major facilitator superfamily (MFS) profile" evidence="7">
    <location>
        <begin position="1"/>
        <end position="511"/>
    </location>
</feature>
<name>A0A9P4SDS5_9PEZI</name>
<feature type="transmembrane region" description="Helical" evidence="6">
    <location>
        <begin position="37"/>
        <end position="56"/>
    </location>
</feature>
<dbReference type="GO" id="GO:0005886">
    <property type="term" value="C:plasma membrane"/>
    <property type="evidence" value="ECO:0007669"/>
    <property type="project" value="TreeGrafter"/>
</dbReference>
<dbReference type="GO" id="GO:0022857">
    <property type="term" value="F:transmembrane transporter activity"/>
    <property type="evidence" value="ECO:0007669"/>
    <property type="project" value="InterPro"/>
</dbReference>
<evidence type="ECO:0000256" key="4">
    <source>
        <dbReference type="ARBA" id="ARBA00022989"/>
    </source>
</evidence>
<dbReference type="Proteomes" id="UP000799429">
    <property type="component" value="Unassembled WGS sequence"/>
</dbReference>
<dbReference type="AlphaFoldDB" id="A0A9P4SDS5"/>